<dbReference type="GO" id="GO:0000981">
    <property type="term" value="F:DNA-binding transcription factor activity, RNA polymerase II-specific"/>
    <property type="evidence" value="ECO:0007669"/>
    <property type="project" value="TreeGrafter"/>
</dbReference>
<name>A0AA36BUP1_OCTVU</name>
<feature type="domain" description="IRF tryptophan pentad repeat" evidence="2">
    <location>
        <begin position="45"/>
        <end position="152"/>
    </location>
</feature>
<dbReference type="Gene3D" id="1.10.10.10">
    <property type="entry name" value="Winged helix-like DNA-binding domain superfamily/Winged helix DNA-binding domain"/>
    <property type="match status" value="1"/>
</dbReference>
<feature type="compositionally biased region" description="Basic and acidic residues" evidence="1">
    <location>
        <begin position="181"/>
        <end position="196"/>
    </location>
</feature>
<keyword evidence="4" id="KW-1185">Reference proteome</keyword>
<dbReference type="PRINTS" id="PR00267">
    <property type="entry name" value="INTFRNREGFCT"/>
</dbReference>
<dbReference type="PANTHER" id="PTHR11949">
    <property type="entry name" value="INTERFERON REGULATORY FACTOR"/>
    <property type="match status" value="1"/>
</dbReference>
<dbReference type="AlphaFoldDB" id="A0AA36BUP1"/>
<protein>
    <submittedName>
        <fullName evidence="3">Interferon regulatory factor 2 isoform X2</fullName>
    </submittedName>
</protein>
<dbReference type="GO" id="GO:0002376">
    <property type="term" value="P:immune system process"/>
    <property type="evidence" value="ECO:0007669"/>
    <property type="project" value="TreeGrafter"/>
</dbReference>
<dbReference type="InterPro" id="IPR001346">
    <property type="entry name" value="Interferon_reg_fact_DNA-bd_dom"/>
</dbReference>
<dbReference type="SMART" id="SM00348">
    <property type="entry name" value="IRF"/>
    <property type="match status" value="1"/>
</dbReference>
<feature type="region of interest" description="Disordered" evidence="1">
    <location>
        <begin position="156"/>
        <end position="203"/>
    </location>
</feature>
<sequence length="259" mass="30661">MKSQIIKACFNSFEARSLQTQRNTNCILFLTHRMPNYKRRKPMMKIRMRDWLTNLLDSKSIPGLEWLDKNKQIFRIPWKHGSRQTWKVDDADLFVRWAEHGGKYNQTLGNPNTKRYKATFRCALNSLPDCEELKKESRKSGLNAFKVYQFKDEYKRKRSKHQEHSDDDSLKSFSESSDMSSPKRESSTSSDEEYHRVSQQFHDQQSGGVCYRTYETPQFKTEDGSAQQIFNTMMGYQVEEIENHHLLDCEEIGNFTLLR</sequence>
<dbReference type="SUPFAM" id="SSF46785">
    <property type="entry name" value="Winged helix' DNA-binding domain"/>
    <property type="match status" value="1"/>
</dbReference>
<dbReference type="CDD" id="cd00103">
    <property type="entry name" value="IRF"/>
    <property type="match status" value="1"/>
</dbReference>
<dbReference type="PANTHER" id="PTHR11949:SF17">
    <property type="entry name" value="IRF TRYPTOPHAN PENTAD REPEAT DOMAIN-CONTAINING PROTEIN"/>
    <property type="match status" value="1"/>
</dbReference>
<dbReference type="EMBL" id="OX597838">
    <property type="protein sequence ID" value="CAI9740563.1"/>
    <property type="molecule type" value="Genomic_DNA"/>
</dbReference>
<feature type="compositionally biased region" description="Polar residues" evidence="1">
    <location>
        <begin position="171"/>
        <end position="180"/>
    </location>
</feature>
<dbReference type="GO" id="GO:0000978">
    <property type="term" value="F:RNA polymerase II cis-regulatory region sequence-specific DNA binding"/>
    <property type="evidence" value="ECO:0007669"/>
    <property type="project" value="TreeGrafter"/>
</dbReference>
<dbReference type="Pfam" id="PF00605">
    <property type="entry name" value="IRF"/>
    <property type="match status" value="1"/>
</dbReference>
<accession>A0AA36BUP1</accession>
<dbReference type="InterPro" id="IPR036388">
    <property type="entry name" value="WH-like_DNA-bd_sf"/>
</dbReference>
<gene>
    <name evidence="3" type="ORF">OCTVUL_1B031135</name>
</gene>
<dbReference type="PROSITE" id="PS51507">
    <property type="entry name" value="IRF_2"/>
    <property type="match status" value="1"/>
</dbReference>
<dbReference type="Proteomes" id="UP001162480">
    <property type="component" value="Chromosome 25"/>
</dbReference>
<evidence type="ECO:0000313" key="4">
    <source>
        <dbReference type="Proteomes" id="UP001162480"/>
    </source>
</evidence>
<dbReference type="GO" id="GO:0005634">
    <property type="term" value="C:nucleus"/>
    <property type="evidence" value="ECO:0007669"/>
    <property type="project" value="TreeGrafter"/>
</dbReference>
<evidence type="ECO:0000256" key="1">
    <source>
        <dbReference type="SAM" id="MobiDB-lite"/>
    </source>
</evidence>
<evidence type="ECO:0000313" key="3">
    <source>
        <dbReference type="EMBL" id="CAI9740563.1"/>
    </source>
</evidence>
<dbReference type="InterPro" id="IPR036390">
    <property type="entry name" value="WH_DNA-bd_sf"/>
</dbReference>
<evidence type="ECO:0000259" key="2">
    <source>
        <dbReference type="PROSITE" id="PS51507"/>
    </source>
</evidence>
<proteinExistence type="predicted"/>
<reference evidence="3" key="1">
    <citation type="submission" date="2023-08" db="EMBL/GenBank/DDBJ databases">
        <authorList>
            <person name="Alioto T."/>
            <person name="Alioto T."/>
            <person name="Gomez Garrido J."/>
        </authorList>
    </citation>
    <scope>NUCLEOTIDE SEQUENCE</scope>
</reference>
<organism evidence="3 4">
    <name type="scientific">Octopus vulgaris</name>
    <name type="common">Common octopus</name>
    <dbReference type="NCBI Taxonomy" id="6645"/>
    <lineage>
        <taxon>Eukaryota</taxon>
        <taxon>Metazoa</taxon>
        <taxon>Spiralia</taxon>
        <taxon>Lophotrochozoa</taxon>
        <taxon>Mollusca</taxon>
        <taxon>Cephalopoda</taxon>
        <taxon>Coleoidea</taxon>
        <taxon>Octopodiformes</taxon>
        <taxon>Octopoda</taxon>
        <taxon>Incirrata</taxon>
        <taxon>Octopodidae</taxon>
        <taxon>Octopus</taxon>
    </lineage>
</organism>